<dbReference type="AlphaFoldDB" id="A0A4P7AH42"/>
<dbReference type="RefSeq" id="WP_134297224.1">
    <property type="nucleotide sequence ID" value="NZ_CP038013.1"/>
</dbReference>
<dbReference type="Proteomes" id="UP000294309">
    <property type="component" value="Chromosome"/>
</dbReference>
<reference evidence="1 2" key="1">
    <citation type="submission" date="2019-03" db="EMBL/GenBank/DDBJ databases">
        <title>Complete genome sequence of Spiroplasma gladiatoris TG-1 (DSM 22552).</title>
        <authorList>
            <person name="Lin Y.-C."/>
            <person name="Chou L."/>
            <person name="Kuo C.-H."/>
        </authorList>
    </citation>
    <scope>NUCLEOTIDE SEQUENCE [LARGE SCALE GENOMIC DNA]</scope>
    <source>
        <strain evidence="1 2">TG-1</strain>
    </source>
</reference>
<name>A0A4P7AH42_9MOLU</name>
<gene>
    <name evidence="1" type="ORF">SGLAD_v1c02320</name>
</gene>
<dbReference type="KEGG" id="sgq:SGLAD_v1c02320"/>
<dbReference type="OrthoDB" id="388168at2"/>
<evidence type="ECO:0000313" key="1">
    <source>
        <dbReference type="EMBL" id="QBQ07431.1"/>
    </source>
</evidence>
<evidence type="ECO:0000313" key="2">
    <source>
        <dbReference type="Proteomes" id="UP000294309"/>
    </source>
</evidence>
<sequence length="482" mass="55525">MFNKQNVSANEKTDLDFILIDESKIDLTSILNQENLTDNQIISKTLKDIAVKNSEYKKELISIISLLKKNDNYFLVTGLENLKKELAIKNKSKRRLSIEATDNNPYFNGALELEIIFTRDNVVYDLTEVLKNSNLGLLEKISELEIKDKIIELNPFLKDKFNYLKISGINDTSADVISVNNQVFSNSVQVYYKKGYDLSKSIKNSYMGNFESVPSILAVKEFIKKNNKDILIDKINIIFKNDYFELSPKKSMDTYFGTARITYGLKTNISKSSITNLGEIILLTKNSILEKFARINNLDVNNLEVVDDNLSYEKAVIKAKTYSIYYGQVTVTYYNYNALTPNDYSGEKAVNAYSSTQRDYHSNTFRFDATLGKKAFLATLKNIKFDIWFRAWNNENGDSHFNGHHTEVASLNSNPNSKLMFDHSFVGKVNYTKANWTIKWWWDNNRLYINSYMYFESYASGWNPSWAKTSGASTLSKIYFSY</sequence>
<accession>A0A4P7AH42</accession>
<protein>
    <submittedName>
        <fullName evidence="1">Uncharacterized protein</fullName>
    </submittedName>
</protein>
<proteinExistence type="predicted"/>
<organism evidence="1 2">
    <name type="scientific">Spiroplasma gladiatoris</name>
    <dbReference type="NCBI Taxonomy" id="2143"/>
    <lineage>
        <taxon>Bacteria</taxon>
        <taxon>Bacillati</taxon>
        <taxon>Mycoplasmatota</taxon>
        <taxon>Mollicutes</taxon>
        <taxon>Entomoplasmatales</taxon>
        <taxon>Spiroplasmataceae</taxon>
        <taxon>Spiroplasma</taxon>
    </lineage>
</organism>
<dbReference type="EMBL" id="CP038013">
    <property type="protein sequence ID" value="QBQ07431.1"/>
    <property type="molecule type" value="Genomic_DNA"/>
</dbReference>
<keyword evidence="2" id="KW-1185">Reference proteome</keyword>